<dbReference type="Proteomes" id="UP000326936">
    <property type="component" value="Chromosome"/>
</dbReference>
<evidence type="ECO:0000313" key="2">
    <source>
        <dbReference type="EMBL" id="QFT25489.1"/>
    </source>
</evidence>
<keyword evidence="1" id="KW-0732">Signal</keyword>
<reference evidence="2 3" key="1">
    <citation type="submission" date="2019-10" db="EMBL/GenBank/DDBJ databases">
        <title>Complete genome sequence of Vibrio sp. strain THAF100, isolated from non-filtered water from the water column of tank 6 of a marine aquarium containing stony-coral fragments. Water maintained at 26 degree C.</title>
        <authorList>
            <person name="Ruckert C."/>
            <person name="Franco A."/>
            <person name="Kalinowski J."/>
            <person name="Glaeser S."/>
        </authorList>
    </citation>
    <scope>NUCLEOTIDE SEQUENCE [LARGE SCALE GENOMIC DNA]</scope>
    <source>
        <strain evidence="2 3">THAF100</strain>
    </source>
</reference>
<evidence type="ECO:0000313" key="3">
    <source>
        <dbReference type="Proteomes" id="UP000326936"/>
    </source>
</evidence>
<organism evidence="2 3">
    <name type="scientific">Vibrio aquimaris</name>
    <dbReference type="NCBI Taxonomy" id="2587862"/>
    <lineage>
        <taxon>Bacteria</taxon>
        <taxon>Pseudomonadati</taxon>
        <taxon>Pseudomonadota</taxon>
        <taxon>Gammaproteobacteria</taxon>
        <taxon>Vibrionales</taxon>
        <taxon>Vibrionaceae</taxon>
        <taxon>Vibrio</taxon>
    </lineage>
</organism>
<proteinExistence type="predicted"/>
<name>A0A5P9CGN4_9VIBR</name>
<dbReference type="AlphaFoldDB" id="A0A5P9CGN4"/>
<dbReference type="EMBL" id="CP045350">
    <property type="protein sequence ID" value="QFT25489.1"/>
    <property type="molecule type" value="Genomic_DNA"/>
</dbReference>
<accession>A0A5P9CGN4</accession>
<dbReference type="RefSeq" id="WP_152429748.1">
    <property type="nucleotide sequence ID" value="NZ_CBCSDK010000003.1"/>
</dbReference>
<keyword evidence="3" id="KW-1185">Reference proteome</keyword>
<sequence length="124" mass="13279" precursor="true">MKSLGLFFLLALSTFSSIAGTCKNCKVASIGTGPYYGEECIDTNDCAVVKVSGGNLTRASCNGYTAWHYVLDLSTEAGKATYSQLTVAFTTGALVTIHGRDSCKLYKSNGGIEDLLYMYYAPKN</sequence>
<protein>
    <submittedName>
        <fullName evidence="2">Uncharacterized protein</fullName>
    </submittedName>
</protein>
<gene>
    <name evidence="2" type="ORF">FIV01_03405</name>
</gene>
<dbReference type="OrthoDB" id="7191265at2"/>
<feature type="chain" id="PRO_5024907297" evidence="1">
    <location>
        <begin position="20"/>
        <end position="124"/>
    </location>
</feature>
<feature type="signal peptide" evidence="1">
    <location>
        <begin position="1"/>
        <end position="19"/>
    </location>
</feature>
<dbReference type="KEGG" id="vaq:FIV01_03405"/>
<evidence type="ECO:0000256" key="1">
    <source>
        <dbReference type="SAM" id="SignalP"/>
    </source>
</evidence>